<evidence type="ECO:0008006" key="3">
    <source>
        <dbReference type="Google" id="ProtNLM"/>
    </source>
</evidence>
<name>A0AAD3DA48_9STRA</name>
<gene>
    <name evidence="1" type="ORF">CTEN210_17147</name>
</gene>
<accession>A0AAD3DA48</accession>
<organism evidence="1 2">
    <name type="scientific">Chaetoceros tenuissimus</name>
    <dbReference type="NCBI Taxonomy" id="426638"/>
    <lineage>
        <taxon>Eukaryota</taxon>
        <taxon>Sar</taxon>
        <taxon>Stramenopiles</taxon>
        <taxon>Ochrophyta</taxon>
        <taxon>Bacillariophyta</taxon>
        <taxon>Coscinodiscophyceae</taxon>
        <taxon>Chaetocerotophycidae</taxon>
        <taxon>Chaetocerotales</taxon>
        <taxon>Chaetocerotaceae</taxon>
        <taxon>Chaetoceros</taxon>
    </lineage>
</organism>
<dbReference type="PANTHER" id="PTHR21301:SF10">
    <property type="entry name" value="REVERSE TRANSCRIPTASE DOMAIN-CONTAINING PROTEIN"/>
    <property type="match status" value="1"/>
</dbReference>
<evidence type="ECO:0000313" key="2">
    <source>
        <dbReference type="Proteomes" id="UP001054902"/>
    </source>
</evidence>
<comment type="caution">
    <text evidence="1">The sequence shown here is derived from an EMBL/GenBank/DDBJ whole genome shotgun (WGS) entry which is preliminary data.</text>
</comment>
<proteinExistence type="predicted"/>
<dbReference type="PANTHER" id="PTHR21301">
    <property type="entry name" value="REVERSE TRANSCRIPTASE"/>
    <property type="match status" value="1"/>
</dbReference>
<evidence type="ECO:0000313" key="1">
    <source>
        <dbReference type="EMBL" id="GFH60671.1"/>
    </source>
</evidence>
<dbReference type="Proteomes" id="UP001054902">
    <property type="component" value="Unassembled WGS sequence"/>
</dbReference>
<reference evidence="1 2" key="1">
    <citation type="journal article" date="2021" name="Sci. Rep.">
        <title>The genome of the diatom Chaetoceros tenuissimus carries an ancient integrated fragment of an extant virus.</title>
        <authorList>
            <person name="Hongo Y."/>
            <person name="Kimura K."/>
            <person name="Takaki Y."/>
            <person name="Yoshida Y."/>
            <person name="Baba S."/>
            <person name="Kobayashi G."/>
            <person name="Nagasaki K."/>
            <person name="Hano T."/>
            <person name="Tomaru Y."/>
        </authorList>
    </citation>
    <scope>NUCLEOTIDE SEQUENCE [LARGE SCALE GENOMIC DNA]</scope>
    <source>
        <strain evidence="1 2">NIES-3715</strain>
    </source>
</reference>
<protein>
    <recommendedName>
        <fullName evidence="3">Reverse transcriptase domain-containing protein</fullName>
    </recommendedName>
</protein>
<dbReference type="EMBL" id="BLLK01000069">
    <property type="protein sequence ID" value="GFH60671.1"/>
    <property type="molecule type" value="Genomic_DNA"/>
</dbReference>
<dbReference type="AlphaFoldDB" id="A0AAD3DA48"/>
<keyword evidence="2" id="KW-1185">Reference proteome</keyword>
<sequence length="638" mass="73574">MAYHNLCKNTKVPPFIKNLLGLGLKFCPNPKQSSTPSDIALQRLSDDYHRFIFFNSSTQTDYEKPPLYINKNWVPKIPEKYKQRFERFQERIIHDFSKSKKCEPNLTLQQKRAMKWLQDNPNVIVFNADKNLGPITMDRDEYIFLAHRDHLSNTTAYKRLTPEEKTNRILQVMNSIDTFCDVWENKRWLPENEVMFIKQNTSTNPSWFYLLAKIHKTPLKTRPIISYSGSTCYGLAKWLDVELQKMLPFLPYIATSSREIVSELKELELPDSARLITMDATAMYTNIHLEHAKEELSKFLLEDELGTSVATFAGICPAMLIHALEIVMTNNIFAFGDTFWLQQTGTAMGTPPAPPWATIYFCIHEHRIINKFPELHYYRRYIDDGFGIWIPQDDTPNIRLDEFKMTMASYGIDHPFFARTGLQPLQWEFSSLDTSAIFLDLNISIKNGKIATTIYEKDLNLYLYIPPHSCHSKGVLKGLISGMVYRAKCLCTDTIDIVPFLVKCHQRLLDRGYQDEDIRPLFKEAISTYFGPNQLDISTTETVEKTRPIFLHVNVNPADPPSSYFQELFSQELATQNTDPEETPSDDKSEYSVTCDRMTVCYHGAKNLKSILSPRKGRFGKNFSVASSLAKLEETANL</sequence>